<dbReference type="Pfam" id="PF12974">
    <property type="entry name" value="Phosphonate-bd"/>
    <property type="match status" value="1"/>
</dbReference>
<proteinExistence type="predicted"/>
<evidence type="ECO:0000313" key="2">
    <source>
        <dbReference type="Proteomes" id="UP000006851"/>
    </source>
</evidence>
<evidence type="ECO:0000313" key="1">
    <source>
        <dbReference type="EMBL" id="AEB06952.1"/>
    </source>
</evidence>
<dbReference type="AlphaFoldDB" id="F2N7R0"/>
<dbReference type="eggNOG" id="COG0715">
    <property type="taxonomic scope" value="Bacteria"/>
</dbReference>
<dbReference type="InterPro" id="IPR027024">
    <property type="entry name" value="UCP027386_ABC_sbc_TM0202"/>
</dbReference>
<dbReference type="SUPFAM" id="SSF53850">
    <property type="entry name" value="Periplasmic binding protein-like II"/>
    <property type="match status" value="1"/>
</dbReference>
<dbReference type="HOGENOM" id="CLU_062584_0_0_11"/>
<dbReference type="PANTHER" id="PTHR30024:SF46">
    <property type="entry name" value="ABC TRANSPORTER, SUBSTRATE-BINDING LIPOPROTEIN"/>
    <property type="match status" value="1"/>
</dbReference>
<gene>
    <name evidence="1" type="ordered locus">Corgl_0839</name>
</gene>
<dbReference type="PIRSF" id="PIRSF027386">
    <property type="entry name" value="UCP027386_ABC_sbc_TM0202"/>
    <property type="match status" value="1"/>
</dbReference>
<accession>F2N7R0</accession>
<dbReference type="EMBL" id="CP002628">
    <property type="protein sequence ID" value="AEB06952.1"/>
    <property type="molecule type" value="Genomic_DNA"/>
</dbReference>
<dbReference type="Proteomes" id="UP000006851">
    <property type="component" value="Chromosome"/>
</dbReference>
<dbReference type="Gene3D" id="3.40.190.10">
    <property type="entry name" value="Periplasmic binding protein-like II"/>
    <property type="match status" value="2"/>
</dbReference>
<reference evidence="2" key="1">
    <citation type="journal article" date="2013" name="Stand. Genomic Sci.">
        <title>Complete genome sequence of Coriobacterium glomerans type strain (PW2(T)) from the midgut of Pyrrhocoris apterus L. (red soldier bug).</title>
        <authorList>
            <person name="Stackebrandt E."/>
            <person name="Zeytun A."/>
            <person name="Lapidus A."/>
            <person name="Nolan M."/>
            <person name="Lucas S."/>
            <person name="Hammon N."/>
            <person name="Deshpande S."/>
            <person name="Cheng J.F."/>
            <person name="Tapia R."/>
            <person name="Goodwin L.A."/>
            <person name="Pitluck S."/>
            <person name="Liolios K."/>
            <person name="Pagani I."/>
            <person name="Ivanova N."/>
            <person name="Mavromatis K."/>
            <person name="Mikhailova N."/>
            <person name="Huntemann M."/>
            <person name="Pati A."/>
            <person name="Chen A."/>
            <person name="Palaniappan K."/>
            <person name="Chang Y.J."/>
            <person name="Land M."/>
            <person name="Hauser L."/>
            <person name="Rohde M."/>
            <person name="Pukall R."/>
            <person name="Goker M."/>
            <person name="Detter J.C."/>
            <person name="Woyke T."/>
            <person name="Bristow J."/>
            <person name="Eisen J.A."/>
            <person name="Markowitz V."/>
            <person name="Hugenholtz P."/>
            <person name="Kyrpides N.C."/>
            <person name="Klenk H.P."/>
        </authorList>
    </citation>
    <scope>NUCLEOTIDE SEQUENCE</scope>
    <source>
        <strain evidence="2">ATCC 49209 / DSM 20642 / JCM 10262 / PW2</strain>
    </source>
</reference>
<sequence length="344" mass="36083">MMPDTARGRIRRGGLAALALVFALTICLGGCSGKPTAPAGSDKGGSARTEVRVASLKGPTSIGLLSFMERSSSGETKSSFDFSIDATPDEIVPKIIQGKADIALIPANAASVLYSKTSGGVTVLDVNTLGVLSVVTSDESIANFNDLAQHRILMTGKGMVPEYTMNYLLKQAGIADTVKLEFKSQPEEVIAALAKDPAAVGILPQPFTTAALAKNTALRAPLNLSDVWDGLAASTGSRMLTGVTIVRTKFLKEHPEAVKEFLEEQQASVKAINADPSAAAKLVVKHGIIDSEDVARRAIPGCQLVCLTGNDMKTALSGYLSVLFEQDPTSVGGKLPADDFYYVP</sequence>
<dbReference type="PANTHER" id="PTHR30024">
    <property type="entry name" value="ALIPHATIC SULFONATES-BINDING PROTEIN-RELATED"/>
    <property type="match status" value="1"/>
</dbReference>
<organism evidence="1 2">
    <name type="scientific">Coriobacterium glomerans (strain ATCC 49209 / DSM 20642 / JCM 10262 / PW2)</name>
    <dbReference type="NCBI Taxonomy" id="700015"/>
    <lineage>
        <taxon>Bacteria</taxon>
        <taxon>Bacillati</taxon>
        <taxon>Actinomycetota</taxon>
        <taxon>Coriobacteriia</taxon>
        <taxon>Coriobacteriales</taxon>
        <taxon>Coriobacteriaceae</taxon>
        <taxon>Coriobacterium</taxon>
    </lineage>
</organism>
<dbReference type="RefSeq" id="WP_013708695.1">
    <property type="nucleotide sequence ID" value="NC_015389.1"/>
</dbReference>
<dbReference type="STRING" id="700015.Corgl_0839"/>
<keyword evidence="2" id="KW-1185">Reference proteome</keyword>
<dbReference type="KEGG" id="cgo:Corgl_0839"/>
<protein>
    <submittedName>
        <fullName evidence="1">Uncharacterized protein</fullName>
    </submittedName>
</protein>
<name>F2N7R0_CORGP</name>